<evidence type="ECO:0000256" key="1">
    <source>
        <dbReference type="ARBA" id="ARBA00023015"/>
    </source>
</evidence>
<dbReference type="PANTHER" id="PTHR43130">
    <property type="entry name" value="ARAC-FAMILY TRANSCRIPTIONAL REGULATOR"/>
    <property type="match status" value="1"/>
</dbReference>
<dbReference type="PANTHER" id="PTHR43130:SF3">
    <property type="entry name" value="HTH-TYPE TRANSCRIPTIONAL REGULATOR RV1931C"/>
    <property type="match status" value="1"/>
</dbReference>
<dbReference type="PROSITE" id="PS01124">
    <property type="entry name" value="HTH_ARAC_FAMILY_2"/>
    <property type="match status" value="1"/>
</dbReference>
<keyword evidence="6" id="KW-1185">Reference proteome</keyword>
<reference evidence="5 6" key="1">
    <citation type="submission" date="2024-02" db="EMBL/GenBank/DDBJ databases">
        <title>Roseibium algae sp. nov., isolated from marine alga (Grateloupia sp.), showing potential in myo-inositol conversion.</title>
        <authorList>
            <person name="Wang Y."/>
        </authorList>
    </citation>
    <scope>NUCLEOTIDE SEQUENCE [LARGE SCALE GENOMIC DNA]</scope>
    <source>
        <strain evidence="5 6">H3510</strain>
    </source>
</reference>
<comment type="caution">
    <text evidence="5">The sequence shown here is derived from an EMBL/GenBank/DDBJ whole genome shotgun (WGS) entry which is preliminary data.</text>
</comment>
<name>A0ABU8TEF4_9HYPH</name>
<evidence type="ECO:0000256" key="2">
    <source>
        <dbReference type="ARBA" id="ARBA00023125"/>
    </source>
</evidence>
<dbReference type="InterPro" id="IPR020449">
    <property type="entry name" value="Tscrpt_reg_AraC-type_HTH"/>
</dbReference>
<dbReference type="InterPro" id="IPR052158">
    <property type="entry name" value="INH-QAR"/>
</dbReference>
<accession>A0ABU8TEF4</accession>
<dbReference type="InterPro" id="IPR018060">
    <property type="entry name" value="HTH_AraC"/>
</dbReference>
<dbReference type="CDD" id="cd03136">
    <property type="entry name" value="GATase1_AraC_ArgR_like"/>
    <property type="match status" value="1"/>
</dbReference>
<dbReference type="SUPFAM" id="SSF52317">
    <property type="entry name" value="Class I glutamine amidotransferase-like"/>
    <property type="match status" value="1"/>
</dbReference>
<dbReference type="InterPro" id="IPR029062">
    <property type="entry name" value="Class_I_gatase-like"/>
</dbReference>
<proteinExistence type="predicted"/>
<sequence length="347" mass="38443">MKIAPLPQLPPAEPLQNVRFALTMTETFPILALSGFVDTLRHAADDGNRNGQIYCGWDICGPTLTPVTSSSGIQVSPSLLFEDLEIARYDYLVVIGGLMPLIDHAPAQTIELIREFRSAGKTVIGLCTGSFLVAQAGLLQGKRAAVHHRHRQDFLDRYSDVQVTSHEIFVEDENVVTSPGGTASIDLAIDLLARHLGRPRALKGLIEMSVDQPRSALHMPRAPSAELHNCGDWRVANAAQIMRENLSNAKSIKSISADVGVSVSQLNRLFLRYADQSPSAYWRKMRLDHAHWCLLNTNLSIAQIAYECGFSDSAHFIRRFKDRFHDTPALFRKRILPNEISKLSPGS</sequence>
<protein>
    <submittedName>
        <fullName evidence="5">Helix-turn-helix domain-containing protein</fullName>
    </submittedName>
</protein>
<dbReference type="InterPro" id="IPR009057">
    <property type="entry name" value="Homeodomain-like_sf"/>
</dbReference>
<organism evidence="5 6">
    <name type="scientific">Roseibium algae</name>
    <dbReference type="NCBI Taxonomy" id="3123038"/>
    <lineage>
        <taxon>Bacteria</taxon>
        <taxon>Pseudomonadati</taxon>
        <taxon>Pseudomonadota</taxon>
        <taxon>Alphaproteobacteria</taxon>
        <taxon>Hyphomicrobiales</taxon>
        <taxon>Stappiaceae</taxon>
        <taxon>Roseibium</taxon>
    </lineage>
</organism>
<dbReference type="PRINTS" id="PR00032">
    <property type="entry name" value="HTHARAC"/>
</dbReference>
<keyword evidence="1" id="KW-0805">Transcription regulation</keyword>
<dbReference type="Pfam" id="PF01965">
    <property type="entry name" value="DJ-1_PfpI"/>
    <property type="match status" value="1"/>
</dbReference>
<evidence type="ECO:0000313" key="5">
    <source>
        <dbReference type="EMBL" id="MEJ8472540.1"/>
    </source>
</evidence>
<dbReference type="SMART" id="SM00342">
    <property type="entry name" value="HTH_ARAC"/>
    <property type="match status" value="1"/>
</dbReference>
<dbReference type="Gene3D" id="1.10.10.60">
    <property type="entry name" value="Homeodomain-like"/>
    <property type="match status" value="1"/>
</dbReference>
<dbReference type="SUPFAM" id="SSF46689">
    <property type="entry name" value="Homeodomain-like"/>
    <property type="match status" value="2"/>
</dbReference>
<dbReference type="InterPro" id="IPR002818">
    <property type="entry name" value="DJ-1/PfpI"/>
</dbReference>
<dbReference type="RefSeq" id="WP_340272008.1">
    <property type="nucleotide sequence ID" value="NZ_JBAKIA010000001.1"/>
</dbReference>
<dbReference type="Pfam" id="PF12833">
    <property type="entry name" value="HTH_18"/>
    <property type="match status" value="1"/>
</dbReference>
<evidence type="ECO:0000259" key="4">
    <source>
        <dbReference type="PROSITE" id="PS01124"/>
    </source>
</evidence>
<feature type="domain" description="HTH araC/xylS-type" evidence="4">
    <location>
        <begin position="236"/>
        <end position="334"/>
    </location>
</feature>
<evidence type="ECO:0000313" key="6">
    <source>
        <dbReference type="Proteomes" id="UP001385499"/>
    </source>
</evidence>
<gene>
    <name evidence="5" type="ORF">V6575_00430</name>
</gene>
<dbReference type="Proteomes" id="UP001385499">
    <property type="component" value="Unassembled WGS sequence"/>
</dbReference>
<keyword evidence="2" id="KW-0238">DNA-binding</keyword>
<evidence type="ECO:0000256" key="3">
    <source>
        <dbReference type="ARBA" id="ARBA00023163"/>
    </source>
</evidence>
<dbReference type="Gene3D" id="3.40.50.880">
    <property type="match status" value="1"/>
</dbReference>
<dbReference type="EMBL" id="JBAKIA010000001">
    <property type="protein sequence ID" value="MEJ8472540.1"/>
    <property type="molecule type" value="Genomic_DNA"/>
</dbReference>
<keyword evidence="3" id="KW-0804">Transcription</keyword>